<dbReference type="PANTHER" id="PTHR47966">
    <property type="entry name" value="BETA-SITE APP-CLEAVING ENZYME, ISOFORM A-RELATED"/>
    <property type="match status" value="1"/>
</dbReference>
<evidence type="ECO:0000313" key="6">
    <source>
        <dbReference type="EMBL" id="KAK3678120.1"/>
    </source>
</evidence>
<feature type="domain" description="Peptidase A1" evidence="5">
    <location>
        <begin position="15"/>
        <end position="362"/>
    </location>
</feature>
<feature type="active site" evidence="3">
    <location>
        <position position="251"/>
    </location>
</feature>
<keyword evidence="7" id="KW-1185">Reference proteome</keyword>
<dbReference type="InterPro" id="IPR034164">
    <property type="entry name" value="Pepsin-like_dom"/>
</dbReference>
<dbReference type="GO" id="GO:0006508">
    <property type="term" value="P:proteolysis"/>
    <property type="evidence" value="ECO:0007669"/>
    <property type="project" value="UniProtKB-KW"/>
</dbReference>
<dbReference type="InterPro" id="IPR033121">
    <property type="entry name" value="PEPTIDASE_A1"/>
</dbReference>
<dbReference type="AlphaFoldDB" id="A0AAE0WUN3"/>
<dbReference type="InterPro" id="IPR001461">
    <property type="entry name" value="Aspartic_peptidase_A1"/>
</dbReference>
<dbReference type="GO" id="GO:0004190">
    <property type="term" value="F:aspartic-type endopeptidase activity"/>
    <property type="evidence" value="ECO:0007669"/>
    <property type="project" value="UniProtKB-KW"/>
</dbReference>
<dbReference type="PRINTS" id="PR00792">
    <property type="entry name" value="PEPSIN"/>
</dbReference>
<evidence type="ECO:0000256" key="1">
    <source>
        <dbReference type="ARBA" id="ARBA00007447"/>
    </source>
</evidence>
<proteinExistence type="inferred from homology"/>
<evidence type="ECO:0000256" key="3">
    <source>
        <dbReference type="PIRSR" id="PIRSR601461-1"/>
    </source>
</evidence>
<dbReference type="Pfam" id="PF00026">
    <property type="entry name" value="Asp"/>
    <property type="match status" value="1"/>
</dbReference>
<protein>
    <recommendedName>
        <fullName evidence="5">Peptidase A1 domain-containing protein</fullName>
    </recommendedName>
</protein>
<sequence>MTNVSLTQANQGGAYAIDIDFGGQTFTTIFDTGSSDLWLAQQDVQCVEYLDKVLQPAACTFGLLAPDTFEDGTIDNENFYIIYGDGEELSGVWGYEDVSIGGLSVPYQQVALVDSALWNGDNVTSGLIGFAYPALTSAYPGNESAIDDPNSTIPYNPWIFNAITRDLIDPIFSLAIQRGSNNSGGQLALGGLPPSCHNLTYTSTDLHISDLANRAGASTNFSFYSIIPDGFKAFGDRGLMNRRTNYSVIVDSGTTLVYLPPLIASKVNALYDPPSKWIPETASYENLCNAVPPSFAITIDGTDLWISSDELLMTGEAGEDPETGGCFSGIQPSFDGAYILGEVFLKNVVAAFDIGNSQMHFAQHEY</sequence>
<organism evidence="6 7">
    <name type="scientific">Recurvomyces mirabilis</name>
    <dbReference type="NCBI Taxonomy" id="574656"/>
    <lineage>
        <taxon>Eukaryota</taxon>
        <taxon>Fungi</taxon>
        <taxon>Dikarya</taxon>
        <taxon>Ascomycota</taxon>
        <taxon>Pezizomycotina</taxon>
        <taxon>Dothideomycetes</taxon>
        <taxon>Dothideomycetidae</taxon>
        <taxon>Mycosphaerellales</taxon>
        <taxon>Teratosphaeriaceae</taxon>
        <taxon>Recurvomyces</taxon>
    </lineage>
</organism>
<dbReference type="PROSITE" id="PS00141">
    <property type="entry name" value="ASP_PROTEASE"/>
    <property type="match status" value="1"/>
</dbReference>
<feature type="active site" evidence="3">
    <location>
        <position position="31"/>
    </location>
</feature>
<dbReference type="PANTHER" id="PTHR47966:SF47">
    <property type="entry name" value="ENDOPEPTIDASE, PUTATIVE (AFU_ORTHOLOGUE AFUA_3G01220)-RELATED"/>
    <property type="match status" value="1"/>
</dbReference>
<name>A0AAE0WUN3_9PEZI</name>
<evidence type="ECO:0000256" key="2">
    <source>
        <dbReference type="ARBA" id="ARBA00022750"/>
    </source>
</evidence>
<reference evidence="6" key="1">
    <citation type="submission" date="2023-07" db="EMBL/GenBank/DDBJ databases">
        <title>Black Yeasts Isolated from many extreme environments.</title>
        <authorList>
            <person name="Coleine C."/>
            <person name="Stajich J.E."/>
            <person name="Selbmann L."/>
        </authorList>
    </citation>
    <scope>NUCLEOTIDE SEQUENCE</scope>
    <source>
        <strain evidence="6">CCFEE 5485</strain>
    </source>
</reference>
<dbReference type="Gene3D" id="2.40.70.10">
    <property type="entry name" value="Acid Proteases"/>
    <property type="match status" value="2"/>
</dbReference>
<comment type="caution">
    <text evidence="6">The sequence shown here is derived from an EMBL/GenBank/DDBJ whole genome shotgun (WGS) entry which is preliminary data.</text>
</comment>
<dbReference type="PROSITE" id="PS51767">
    <property type="entry name" value="PEPTIDASE_A1"/>
    <property type="match status" value="1"/>
</dbReference>
<dbReference type="Proteomes" id="UP001274830">
    <property type="component" value="Unassembled WGS sequence"/>
</dbReference>
<keyword evidence="4" id="KW-0645">Protease</keyword>
<evidence type="ECO:0000259" key="5">
    <source>
        <dbReference type="PROSITE" id="PS51767"/>
    </source>
</evidence>
<gene>
    <name evidence="6" type="ORF">LTR78_002215</name>
</gene>
<evidence type="ECO:0000313" key="7">
    <source>
        <dbReference type="Proteomes" id="UP001274830"/>
    </source>
</evidence>
<dbReference type="EMBL" id="JAUTXT010000005">
    <property type="protein sequence ID" value="KAK3678120.1"/>
    <property type="molecule type" value="Genomic_DNA"/>
</dbReference>
<dbReference type="CDD" id="cd05471">
    <property type="entry name" value="pepsin_like"/>
    <property type="match status" value="1"/>
</dbReference>
<accession>A0AAE0WUN3</accession>
<keyword evidence="2 4" id="KW-0064">Aspartyl protease</keyword>
<comment type="similarity">
    <text evidence="1 4">Belongs to the peptidase A1 family.</text>
</comment>
<evidence type="ECO:0000256" key="4">
    <source>
        <dbReference type="RuleBase" id="RU000454"/>
    </source>
</evidence>
<dbReference type="SUPFAM" id="SSF50630">
    <property type="entry name" value="Acid proteases"/>
    <property type="match status" value="1"/>
</dbReference>
<dbReference type="GO" id="GO:0000324">
    <property type="term" value="C:fungal-type vacuole"/>
    <property type="evidence" value="ECO:0007669"/>
    <property type="project" value="TreeGrafter"/>
</dbReference>
<keyword evidence="4" id="KW-0378">Hydrolase</keyword>
<dbReference type="InterPro" id="IPR021109">
    <property type="entry name" value="Peptidase_aspartic_dom_sf"/>
</dbReference>
<dbReference type="InterPro" id="IPR001969">
    <property type="entry name" value="Aspartic_peptidase_AS"/>
</dbReference>